<evidence type="ECO:0000256" key="3">
    <source>
        <dbReference type="ARBA" id="ARBA00022525"/>
    </source>
</evidence>
<dbReference type="PROSITE" id="PS50842">
    <property type="entry name" value="EXPANSIN_EG45"/>
    <property type="match status" value="1"/>
</dbReference>
<dbReference type="PRINTS" id="PR01225">
    <property type="entry name" value="EXPANSNFAMLY"/>
</dbReference>
<dbReference type="PRINTS" id="PR01226">
    <property type="entry name" value="EXPANSIN"/>
</dbReference>
<dbReference type="Pfam" id="PF03330">
    <property type="entry name" value="DPBB_1"/>
    <property type="match status" value="1"/>
</dbReference>
<dbReference type="InterPro" id="IPR002963">
    <property type="entry name" value="Expansin"/>
</dbReference>
<evidence type="ECO:0000256" key="4">
    <source>
        <dbReference type="ARBA" id="ARBA00022729"/>
    </source>
</evidence>
<keyword evidence="3 6" id="KW-0964">Secreted</keyword>
<evidence type="ECO:0000313" key="9">
    <source>
        <dbReference type="EMBL" id="KAF3332103.1"/>
    </source>
</evidence>
<proteinExistence type="inferred from homology"/>
<evidence type="ECO:0000313" key="10">
    <source>
        <dbReference type="Proteomes" id="UP000623129"/>
    </source>
</evidence>
<dbReference type="EMBL" id="SWLB01000012">
    <property type="protein sequence ID" value="KAF3332103.1"/>
    <property type="molecule type" value="Genomic_DNA"/>
</dbReference>
<protein>
    <recommendedName>
        <fullName evidence="6">Expansin</fullName>
    </recommendedName>
</protein>
<dbReference type="GO" id="GO:0005576">
    <property type="term" value="C:extracellular region"/>
    <property type="evidence" value="ECO:0007669"/>
    <property type="project" value="InterPro"/>
</dbReference>
<evidence type="ECO:0000256" key="5">
    <source>
        <dbReference type="ARBA" id="ARBA00023136"/>
    </source>
</evidence>
<comment type="subcellular location">
    <subcellularLocation>
        <location evidence="6">Secreted</location>
        <location evidence="6">Cell wall</location>
    </subcellularLocation>
    <subcellularLocation>
        <location evidence="6">Membrane</location>
        <topology evidence="6">Peripheral membrane protein</topology>
    </subcellularLocation>
</comment>
<feature type="chain" id="PRO_5033097172" description="Expansin" evidence="6">
    <location>
        <begin position="28"/>
        <end position="260"/>
    </location>
</feature>
<evidence type="ECO:0000256" key="2">
    <source>
        <dbReference type="ARBA" id="ARBA00022512"/>
    </source>
</evidence>
<dbReference type="Pfam" id="PF01357">
    <property type="entry name" value="Expansin_C"/>
    <property type="match status" value="1"/>
</dbReference>
<comment type="caution">
    <text evidence="9">The sequence shown here is derived from an EMBL/GenBank/DDBJ whole genome shotgun (WGS) entry which is preliminary data.</text>
</comment>
<keyword evidence="6" id="KW-0961">Cell wall biogenesis/degradation</keyword>
<dbReference type="AlphaFoldDB" id="A0A833R276"/>
<comment type="similarity">
    <text evidence="1 6">Belongs to the expansin family. Expansin A subfamily.</text>
</comment>
<dbReference type="PROSITE" id="PS50843">
    <property type="entry name" value="EXPANSIN_CBD"/>
    <property type="match status" value="1"/>
</dbReference>
<dbReference type="InterPro" id="IPR007112">
    <property type="entry name" value="Expansin/allergen_DPBB_dom"/>
</dbReference>
<accession>A0A833R276</accession>
<dbReference type="InterPro" id="IPR036749">
    <property type="entry name" value="Expansin_CBD_sf"/>
</dbReference>
<dbReference type="InterPro" id="IPR009009">
    <property type="entry name" value="RlpA-like_DPBB"/>
</dbReference>
<comment type="function">
    <text evidence="6">Causes loosening and extension of plant cell walls by disrupting non-covalent bonding between cellulose microfibrils and matrix glucans. No enzymatic activity has been found.</text>
</comment>
<keyword evidence="5" id="KW-0472">Membrane</keyword>
<feature type="signal peptide" evidence="6">
    <location>
        <begin position="1"/>
        <end position="27"/>
    </location>
</feature>
<dbReference type="GO" id="GO:0009664">
    <property type="term" value="P:plant-type cell wall organization"/>
    <property type="evidence" value="ECO:0007669"/>
    <property type="project" value="InterPro"/>
</dbReference>
<dbReference type="InterPro" id="IPR007117">
    <property type="entry name" value="Expansin_CBD"/>
</dbReference>
<evidence type="ECO:0000259" key="8">
    <source>
        <dbReference type="PROSITE" id="PS50843"/>
    </source>
</evidence>
<evidence type="ECO:0000259" key="7">
    <source>
        <dbReference type="PROSITE" id="PS50842"/>
    </source>
</evidence>
<name>A0A833R276_9POAL</name>
<reference evidence="9" key="1">
    <citation type="submission" date="2020-01" db="EMBL/GenBank/DDBJ databases">
        <title>Genome sequence of Kobresia littledalei, the first chromosome-level genome in the family Cyperaceae.</title>
        <authorList>
            <person name="Qu G."/>
        </authorList>
    </citation>
    <scope>NUCLEOTIDE SEQUENCE</scope>
    <source>
        <strain evidence="9">C.B.Clarke</strain>
        <tissue evidence="9">Leaf</tissue>
    </source>
</reference>
<dbReference type="OrthoDB" id="5823761at2759"/>
<keyword evidence="10" id="KW-1185">Reference proteome</keyword>
<dbReference type="Gene3D" id="2.60.40.760">
    <property type="entry name" value="Expansin, cellulose-binding-like domain"/>
    <property type="match status" value="1"/>
</dbReference>
<dbReference type="InterPro" id="IPR036908">
    <property type="entry name" value="RlpA-like_sf"/>
</dbReference>
<dbReference type="PANTHER" id="PTHR31867">
    <property type="entry name" value="EXPANSIN-A15"/>
    <property type="match status" value="1"/>
</dbReference>
<sequence length="260" mass="27782">MVAMASFSPRHAVVAAVVALMMATAEAYFQASAWASAHATFYGDSSGVADDMGGACGYSNMYGIGFGTKTAALSTPLFNNGKGCGGCYEIRCYGSRFCLPGASSIVVTGTNLCPPNWEQDSNNGGWCNPPRKHFDMAMPAWLSFGQYEGGIVPVMYRRVPCKRTGGIKFKFSGNAYWLLVTPLNVAGAGDIGAMSVKGSKTCWIQMSQNWGVMWQAFSNLGGQALSFQIRAGSSSDTIICNNVADAYWGVGYTYQAYNNF</sequence>
<dbReference type="InterPro" id="IPR007118">
    <property type="entry name" value="Expan_Lol_pI"/>
</dbReference>
<dbReference type="CDD" id="cd22274">
    <property type="entry name" value="DPBB_EXPA_N"/>
    <property type="match status" value="1"/>
</dbReference>
<dbReference type="Gene3D" id="2.40.40.10">
    <property type="entry name" value="RlpA-like domain"/>
    <property type="match status" value="1"/>
</dbReference>
<keyword evidence="4 6" id="KW-0732">Signal</keyword>
<keyword evidence="2 6" id="KW-0134">Cell wall</keyword>
<feature type="domain" description="Expansin-like EG45" evidence="7">
    <location>
        <begin position="53"/>
        <end position="166"/>
    </location>
</feature>
<evidence type="ECO:0000256" key="6">
    <source>
        <dbReference type="RuleBase" id="RU365023"/>
    </source>
</evidence>
<evidence type="ECO:0000256" key="1">
    <source>
        <dbReference type="ARBA" id="ARBA00005392"/>
    </source>
</evidence>
<feature type="domain" description="Expansin-like CBD" evidence="8">
    <location>
        <begin position="176"/>
        <end position="256"/>
    </location>
</feature>
<gene>
    <name evidence="9" type="ORF">FCM35_KLT03509</name>
</gene>
<dbReference type="SMART" id="SM00837">
    <property type="entry name" value="DPBB_1"/>
    <property type="match status" value="1"/>
</dbReference>
<dbReference type="GO" id="GO:0016020">
    <property type="term" value="C:membrane"/>
    <property type="evidence" value="ECO:0007669"/>
    <property type="project" value="UniProtKB-SubCell"/>
</dbReference>
<organism evidence="9 10">
    <name type="scientific">Carex littledalei</name>
    <dbReference type="NCBI Taxonomy" id="544730"/>
    <lineage>
        <taxon>Eukaryota</taxon>
        <taxon>Viridiplantae</taxon>
        <taxon>Streptophyta</taxon>
        <taxon>Embryophyta</taxon>
        <taxon>Tracheophyta</taxon>
        <taxon>Spermatophyta</taxon>
        <taxon>Magnoliopsida</taxon>
        <taxon>Liliopsida</taxon>
        <taxon>Poales</taxon>
        <taxon>Cyperaceae</taxon>
        <taxon>Cyperoideae</taxon>
        <taxon>Cariceae</taxon>
        <taxon>Carex</taxon>
        <taxon>Carex subgen. Euthyceras</taxon>
    </lineage>
</organism>
<dbReference type="SUPFAM" id="SSF50685">
    <property type="entry name" value="Barwin-like endoglucanases"/>
    <property type="match status" value="1"/>
</dbReference>
<dbReference type="Proteomes" id="UP000623129">
    <property type="component" value="Unassembled WGS sequence"/>
</dbReference>
<dbReference type="SUPFAM" id="SSF49590">
    <property type="entry name" value="PHL pollen allergen"/>
    <property type="match status" value="1"/>
</dbReference>